<dbReference type="InterPro" id="IPR007627">
    <property type="entry name" value="RNA_pol_sigma70_r2"/>
</dbReference>
<dbReference type="InterPro" id="IPR014284">
    <property type="entry name" value="RNA_pol_sigma-70_dom"/>
</dbReference>
<keyword evidence="4" id="KW-0238">DNA-binding</keyword>
<dbReference type="InterPro" id="IPR039425">
    <property type="entry name" value="RNA_pol_sigma-70-like"/>
</dbReference>
<dbReference type="PANTHER" id="PTHR43133">
    <property type="entry name" value="RNA POLYMERASE ECF-TYPE SIGMA FACTO"/>
    <property type="match status" value="1"/>
</dbReference>
<dbReference type="GO" id="GO:0016987">
    <property type="term" value="F:sigma factor activity"/>
    <property type="evidence" value="ECO:0007669"/>
    <property type="project" value="UniProtKB-KW"/>
</dbReference>
<keyword evidence="3" id="KW-0731">Sigma factor</keyword>
<proteinExistence type="inferred from homology"/>
<dbReference type="SUPFAM" id="SSF88946">
    <property type="entry name" value="Sigma2 domain of RNA polymerase sigma factors"/>
    <property type="match status" value="1"/>
</dbReference>
<dbReference type="EMBL" id="VIWO01000007">
    <property type="protein sequence ID" value="TWF37171.1"/>
    <property type="molecule type" value="Genomic_DNA"/>
</dbReference>
<keyword evidence="5" id="KW-0804">Transcription</keyword>
<reference evidence="7 8" key="1">
    <citation type="submission" date="2019-06" db="EMBL/GenBank/DDBJ databases">
        <title>Sorghum-associated microbial communities from plants grown in Nebraska, USA.</title>
        <authorList>
            <person name="Schachtman D."/>
        </authorList>
    </citation>
    <scope>NUCLEOTIDE SEQUENCE [LARGE SCALE GENOMIC DNA]</scope>
    <source>
        <strain evidence="7 8">1209</strain>
    </source>
</reference>
<dbReference type="InterPro" id="IPR013324">
    <property type="entry name" value="RNA_pol_sigma_r3/r4-like"/>
</dbReference>
<dbReference type="Gene3D" id="1.10.10.10">
    <property type="entry name" value="Winged helix-like DNA-binding domain superfamily/Winged helix DNA-binding domain"/>
    <property type="match status" value="1"/>
</dbReference>
<evidence type="ECO:0000256" key="4">
    <source>
        <dbReference type="ARBA" id="ARBA00023125"/>
    </source>
</evidence>
<name>A0A561PGC9_9BACT</name>
<dbReference type="GO" id="GO:0006352">
    <property type="term" value="P:DNA-templated transcription initiation"/>
    <property type="evidence" value="ECO:0007669"/>
    <property type="project" value="InterPro"/>
</dbReference>
<gene>
    <name evidence="7" type="ORF">FHW36_10797</name>
</gene>
<dbReference type="InterPro" id="IPR036388">
    <property type="entry name" value="WH-like_DNA-bd_sf"/>
</dbReference>
<dbReference type="PANTHER" id="PTHR43133:SF8">
    <property type="entry name" value="RNA POLYMERASE SIGMA FACTOR HI_1459-RELATED"/>
    <property type="match status" value="1"/>
</dbReference>
<keyword evidence="2" id="KW-0805">Transcription regulation</keyword>
<dbReference type="InterPro" id="IPR013325">
    <property type="entry name" value="RNA_pol_sigma_r2"/>
</dbReference>
<evidence type="ECO:0000256" key="5">
    <source>
        <dbReference type="ARBA" id="ARBA00023163"/>
    </source>
</evidence>
<evidence type="ECO:0000256" key="3">
    <source>
        <dbReference type="ARBA" id="ARBA00023082"/>
    </source>
</evidence>
<dbReference type="Proteomes" id="UP000320811">
    <property type="component" value="Unassembled WGS sequence"/>
</dbReference>
<protein>
    <submittedName>
        <fullName evidence="7">RNA polymerase sigma factor (Sigma-70 family)</fullName>
    </submittedName>
</protein>
<organism evidence="7 8">
    <name type="scientific">Chitinophaga polysaccharea</name>
    <dbReference type="NCBI Taxonomy" id="1293035"/>
    <lineage>
        <taxon>Bacteria</taxon>
        <taxon>Pseudomonadati</taxon>
        <taxon>Bacteroidota</taxon>
        <taxon>Chitinophagia</taxon>
        <taxon>Chitinophagales</taxon>
        <taxon>Chitinophagaceae</taxon>
        <taxon>Chitinophaga</taxon>
    </lineage>
</organism>
<dbReference type="SUPFAM" id="SSF88659">
    <property type="entry name" value="Sigma3 and sigma4 domains of RNA polymerase sigma factors"/>
    <property type="match status" value="1"/>
</dbReference>
<evidence type="ECO:0000256" key="1">
    <source>
        <dbReference type="ARBA" id="ARBA00010641"/>
    </source>
</evidence>
<evidence type="ECO:0000313" key="8">
    <source>
        <dbReference type="Proteomes" id="UP000320811"/>
    </source>
</evidence>
<evidence type="ECO:0000313" key="7">
    <source>
        <dbReference type="EMBL" id="TWF37171.1"/>
    </source>
</evidence>
<comment type="caution">
    <text evidence="7">The sequence shown here is derived from an EMBL/GenBank/DDBJ whole genome shotgun (WGS) entry which is preliminary data.</text>
</comment>
<keyword evidence="8" id="KW-1185">Reference proteome</keyword>
<accession>A0A561PGC9</accession>
<dbReference type="GO" id="GO:0003677">
    <property type="term" value="F:DNA binding"/>
    <property type="evidence" value="ECO:0007669"/>
    <property type="project" value="UniProtKB-KW"/>
</dbReference>
<dbReference type="RefSeq" id="WP_145672037.1">
    <property type="nucleotide sequence ID" value="NZ_JABAIB010000008.1"/>
</dbReference>
<feature type="domain" description="RNA polymerase sigma-70 region 2" evidence="6">
    <location>
        <begin position="29"/>
        <end position="94"/>
    </location>
</feature>
<dbReference type="AlphaFoldDB" id="A0A561PGC9"/>
<evidence type="ECO:0000259" key="6">
    <source>
        <dbReference type="Pfam" id="PF04542"/>
    </source>
</evidence>
<dbReference type="NCBIfam" id="TIGR02937">
    <property type="entry name" value="sigma70-ECF"/>
    <property type="match status" value="1"/>
</dbReference>
<comment type="similarity">
    <text evidence="1">Belongs to the sigma-70 factor family. ECF subfamily.</text>
</comment>
<sequence>MKQHQDITRDRELLLGLAKGEDKSLEIIYSENFPVVLRMILQHNGSEDDAKDIFQEAIIVLYEKVQNNDFTLSSRLKTFLYSVCRHLWLKKVQRTYGLYSLSPELEEVIPATEELEAHQAKDQEFRIMEGAMSNIGQPCQAILEDYYLHKRSMQEIAEKFGYTNAENAKNQKYKCLMRLKKLFFDQYNTSL</sequence>
<dbReference type="Pfam" id="PF04542">
    <property type="entry name" value="Sigma70_r2"/>
    <property type="match status" value="1"/>
</dbReference>
<dbReference type="Gene3D" id="1.10.1740.10">
    <property type="match status" value="1"/>
</dbReference>
<dbReference type="OrthoDB" id="1099849at2"/>
<evidence type="ECO:0000256" key="2">
    <source>
        <dbReference type="ARBA" id="ARBA00023015"/>
    </source>
</evidence>